<feature type="modified residue" description="4-aspartylphosphate" evidence="6">
    <location>
        <position position="51"/>
    </location>
</feature>
<dbReference type="InterPro" id="IPR011006">
    <property type="entry name" value="CheY-like_superfamily"/>
</dbReference>
<dbReference type="PANTHER" id="PTHR48111:SF36">
    <property type="entry name" value="TRANSCRIPTIONAL REGULATORY PROTEIN CUTR"/>
    <property type="match status" value="1"/>
</dbReference>
<dbReference type="SMART" id="SM00862">
    <property type="entry name" value="Trans_reg_C"/>
    <property type="match status" value="1"/>
</dbReference>
<dbReference type="PANTHER" id="PTHR48111">
    <property type="entry name" value="REGULATOR OF RPOS"/>
    <property type="match status" value="1"/>
</dbReference>
<dbReference type="GO" id="GO:0000156">
    <property type="term" value="F:phosphorelay response regulator activity"/>
    <property type="evidence" value="ECO:0007669"/>
    <property type="project" value="TreeGrafter"/>
</dbReference>
<dbReference type="GO" id="GO:0000976">
    <property type="term" value="F:transcription cis-regulatory region binding"/>
    <property type="evidence" value="ECO:0007669"/>
    <property type="project" value="TreeGrafter"/>
</dbReference>
<dbReference type="EMBL" id="CP073249">
    <property type="protein sequence ID" value="QUF03248.1"/>
    <property type="molecule type" value="Genomic_DNA"/>
</dbReference>
<dbReference type="Pfam" id="PF00072">
    <property type="entry name" value="Response_reg"/>
    <property type="match status" value="1"/>
</dbReference>
<dbReference type="Gene3D" id="6.10.250.690">
    <property type="match status" value="1"/>
</dbReference>
<dbReference type="InterPro" id="IPR001789">
    <property type="entry name" value="Sig_transdc_resp-reg_receiver"/>
</dbReference>
<gene>
    <name evidence="10" type="ORF">KCV87_28110</name>
</gene>
<dbReference type="CDD" id="cd00383">
    <property type="entry name" value="trans_reg_C"/>
    <property type="match status" value="1"/>
</dbReference>
<dbReference type="Proteomes" id="UP000677152">
    <property type="component" value="Chromosome"/>
</dbReference>
<dbReference type="GO" id="GO:0005829">
    <property type="term" value="C:cytosol"/>
    <property type="evidence" value="ECO:0007669"/>
    <property type="project" value="TreeGrafter"/>
</dbReference>
<feature type="domain" description="OmpR/PhoB-type" evidence="9">
    <location>
        <begin position="124"/>
        <end position="222"/>
    </location>
</feature>
<proteinExistence type="predicted"/>
<dbReference type="AlphaFoldDB" id="A0AA45L545"/>
<evidence type="ECO:0000313" key="10">
    <source>
        <dbReference type="EMBL" id="QUF03248.1"/>
    </source>
</evidence>
<dbReference type="InterPro" id="IPR036388">
    <property type="entry name" value="WH-like_DNA-bd_sf"/>
</dbReference>
<evidence type="ECO:0000256" key="6">
    <source>
        <dbReference type="PROSITE-ProRule" id="PRU00169"/>
    </source>
</evidence>
<keyword evidence="1 6" id="KW-0597">Phosphoprotein</keyword>
<name>A0AA45L545_9PSEU</name>
<keyword evidence="5" id="KW-0804">Transcription</keyword>
<organism evidence="10 11">
    <name type="scientific">Actinosynnema pretiosum subsp. pretiosum</name>
    <dbReference type="NCBI Taxonomy" id="103721"/>
    <lineage>
        <taxon>Bacteria</taxon>
        <taxon>Bacillati</taxon>
        <taxon>Actinomycetota</taxon>
        <taxon>Actinomycetes</taxon>
        <taxon>Pseudonocardiales</taxon>
        <taxon>Pseudonocardiaceae</taxon>
        <taxon>Actinosynnema</taxon>
    </lineage>
</organism>
<dbReference type="SMART" id="SM00448">
    <property type="entry name" value="REC"/>
    <property type="match status" value="1"/>
</dbReference>
<dbReference type="InterPro" id="IPR001867">
    <property type="entry name" value="OmpR/PhoB-type_DNA-bd"/>
</dbReference>
<dbReference type="Pfam" id="PF00486">
    <property type="entry name" value="Trans_reg_C"/>
    <property type="match status" value="1"/>
</dbReference>
<dbReference type="InterPro" id="IPR039420">
    <property type="entry name" value="WalR-like"/>
</dbReference>
<dbReference type="SUPFAM" id="SSF52172">
    <property type="entry name" value="CheY-like"/>
    <property type="match status" value="1"/>
</dbReference>
<evidence type="ECO:0000256" key="7">
    <source>
        <dbReference type="PROSITE-ProRule" id="PRU01091"/>
    </source>
</evidence>
<evidence type="ECO:0000256" key="1">
    <source>
        <dbReference type="ARBA" id="ARBA00022553"/>
    </source>
</evidence>
<feature type="DNA-binding region" description="OmpR/PhoB-type" evidence="7">
    <location>
        <begin position="124"/>
        <end position="222"/>
    </location>
</feature>
<dbReference type="PROSITE" id="PS51755">
    <property type="entry name" value="OMPR_PHOB"/>
    <property type="match status" value="1"/>
</dbReference>
<protein>
    <submittedName>
        <fullName evidence="10">Response regulator transcription factor</fullName>
    </submittedName>
</protein>
<accession>A0AA45L545</accession>
<reference evidence="10" key="1">
    <citation type="submission" date="2021-04" db="EMBL/GenBank/DDBJ databases">
        <title>Genomic sequence of Actinosynnema pretiosum subsp. pretiosum ATCC 31280 (C-14919).</title>
        <authorList>
            <person name="Bai L."/>
            <person name="Wang X."/>
            <person name="Xiao Y."/>
        </authorList>
    </citation>
    <scope>NUCLEOTIDE SEQUENCE</scope>
    <source>
        <strain evidence="10">ATCC 31280</strain>
    </source>
</reference>
<evidence type="ECO:0000259" key="8">
    <source>
        <dbReference type="PROSITE" id="PS50110"/>
    </source>
</evidence>
<dbReference type="GO" id="GO:0032993">
    <property type="term" value="C:protein-DNA complex"/>
    <property type="evidence" value="ECO:0007669"/>
    <property type="project" value="TreeGrafter"/>
</dbReference>
<evidence type="ECO:0000259" key="9">
    <source>
        <dbReference type="PROSITE" id="PS51755"/>
    </source>
</evidence>
<evidence type="ECO:0000256" key="4">
    <source>
        <dbReference type="ARBA" id="ARBA00023125"/>
    </source>
</evidence>
<sequence>MRVLLVDDDRRLVGLLARGLVAEGFAVDVEHDGEAGLWRASEHAYDVVVLDIMLPGLNGYRVCARLRDAGVETPILMLTAKDGELDEAEGLDTGADDYLTKPFSYVVLVARLRALARRGAAGRPAAVVAGDLVVDPVTRACSRRGTPISLTAKEFAVLEHLARRKGRVVTKDEVLAGVWDSAREADHNLVEVYVSALRRKIDLPFGTSTITTVRGVGYRLEES</sequence>
<dbReference type="Gene3D" id="1.10.10.10">
    <property type="entry name" value="Winged helix-like DNA-binding domain superfamily/Winged helix DNA-binding domain"/>
    <property type="match status" value="1"/>
</dbReference>
<dbReference type="FunFam" id="3.40.50.2300:FF:000001">
    <property type="entry name" value="DNA-binding response regulator PhoB"/>
    <property type="match status" value="1"/>
</dbReference>
<dbReference type="SUPFAM" id="SSF46894">
    <property type="entry name" value="C-terminal effector domain of the bipartite response regulators"/>
    <property type="match status" value="1"/>
</dbReference>
<dbReference type="PROSITE" id="PS50110">
    <property type="entry name" value="RESPONSE_REGULATORY"/>
    <property type="match status" value="1"/>
</dbReference>
<evidence type="ECO:0000256" key="5">
    <source>
        <dbReference type="ARBA" id="ARBA00023163"/>
    </source>
</evidence>
<evidence type="ECO:0000256" key="2">
    <source>
        <dbReference type="ARBA" id="ARBA00023012"/>
    </source>
</evidence>
<keyword evidence="3" id="KW-0805">Transcription regulation</keyword>
<dbReference type="InterPro" id="IPR016032">
    <property type="entry name" value="Sig_transdc_resp-reg_C-effctor"/>
</dbReference>
<dbReference type="CDD" id="cd19935">
    <property type="entry name" value="REC_OmpR_CusR-like"/>
    <property type="match status" value="1"/>
</dbReference>
<evidence type="ECO:0000256" key="3">
    <source>
        <dbReference type="ARBA" id="ARBA00023015"/>
    </source>
</evidence>
<dbReference type="Gene3D" id="3.40.50.2300">
    <property type="match status" value="1"/>
</dbReference>
<dbReference type="GO" id="GO:0006355">
    <property type="term" value="P:regulation of DNA-templated transcription"/>
    <property type="evidence" value="ECO:0007669"/>
    <property type="project" value="InterPro"/>
</dbReference>
<feature type="domain" description="Response regulatory" evidence="8">
    <location>
        <begin position="2"/>
        <end position="116"/>
    </location>
</feature>
<evidence type="ECO:0000313" key="11">
    <source>
        <dbReference type="Proteomes" id="UP000677152"/>
    </source>
</evidence>
<keyword evidence="2" id="KW-0902">Two-component regulatory system</keyword>
<keyword evidence="4 7" id="KW-0238">DNA-binding</keyword>